<proteinExistence type="predicted"/>
<gene>
    <name evidence="2" type="ORF">BAA01_07960</name>
</gene>
<evidence type="ECO:0000313" key="3">
    <source>
        <dbReference type="Proteomes" id="UP000196475"/>
    </source>
</evidence>
<comment type="caution">
    <text evidence="2">The sequence shown here is derived from an EMBL/GenBank/DDBJ whole genome shotgun (WGS) entry which is preliminary data.</text>
</comment>
<feature type="region of interest" description="Disordered" evidence="1">
    <location>
        <begin position="39"/>
        <end position="59"/>
    </location>
</feature>
<protein>
    <submittedName>
        <fullName evidence="2">Uncharacterized protein</fullName>
    </submittedName>
</protein>
<name>A0A1Y3PLR5_9BACI</name>
<dbReference type="AlphaFoldDB" id="A0A1Y3PLR5"/>
<dbReference type="Proteomes" id="UP000196475">
    <property type="component" value="Unassembled WGS sequence"/>
</dbReference>
<dbReference type="EMBL" id="LZRT01000062">
    <property type="protein sequence ID" value="OUM88302.1"/>
    <property type="molecule type" value="Genomic_DNA"/>
</dbReference>
<evidence type="ECO:0000313" key="2">
    <source>
        <dbReference type="EMBL" id="OUM88302.1"/>
    </source>
</evidence>
<evidence type="ECO:0000256" key="1">
    <source>
        <dbReference type="SAM" id="MobiDB-lite"/>
    </source>
</evidence>
<organism evidence="2 3">
    <name type="scientific">Bacillus thermozeamaize</name>
    <dbReference type="NCBI Taxonomy" id="230954"/>
    <lineage>
        <taxon>Bacteria</taxon>
        <taxon>Bacillati</taxon>
        <taxon>Bacillota</taxon>
        <taxon>Bacilli</taxon>
        <taxon>Bacillales</taxon>
        <taxon>Bacillaceae</taxon>
        <taxon>Bacillus</taxon>
    </lineage>
</organism>
<reference evidence="3" key="1">
    <citation type="submission" date="2016-06" db="EMBL/GenBank/DDBJ databases">
        <authorList>
            <person name="Nascimento L."/>
            <person name="Pereira R.V."/>
            <person name="Martins L.F."/>
            <person name="Quaggio R.B."/>
            <person name="Silva A.M."/>
            <person name="Setubal J.C."/>
        </authorList>
    </citation>
    <scope>NUCLEOTIDE SEQUENCE [LARGE SCALE GENOMIC DNA]</scope>
</reference>
<sequence>MIYSVFGKIFIWVDTEHAHRTSEKERISQRTAASVDLPVDLPYDQSKKNRSGGEEWKAR</sequence>
<accession>A0A1Y3PLR5</accession>
<feature type="compositionally biased region" description="Basic and acidic residues" evidence="1">
    <location>
        <begin position="45"/>
        <end position="59"/>
    </location>
</feature>